<organism evidence="4 5">
    <name type="scientific">Rhizodiscina lignyota</name>
    <dbReference type="NCBI Taxonomy" id="1504668"/>
    <lineage>
        <taxon>Eukaryota</taxon>
        <taxon>Fungi</taxon>
        <taxon>Dikarya</taxon>
        <taxon>Ascomycota</taxon>
        <taxon>Pezizomycotina</taxon>
        <taxon>Dothideomycetes</taxon>
        <taxon>Pleosporomycetidae</taxon>
        <taxon>Aulographales</taxon>
        <taxon>Rhizodiscinaceae</taxon>
        <taxon>Rhizodiscina</taxon>
    </lineage>
</organism>
<accession>A0A9P4IR78</accession>
<dbReference type="PANTHER" id="PTHR34987:SF6">
    <property type="entry name" value="ALPHA-L-RHAMNOSIDASE SIX-HAIRPIN GLYCOSIDASE DOMAIN-CONTAINING PROTEIN"/>
    <property type="match status" value="1"/>
</dbReference>
<dbReference type="InterPro" id="IPR035396">
    <property type="entry name" value="Bac_rhamnosid6H"/>
</dbReference>
<protein>
    <submittedName>
        <fullName evidence="4">Six-hairpin glycosidase</fullName>
    </submittedName>
</protein>
<dbReference type="PANTHER" id="PTHR34987">
    <property type="entry name" value="C, PUTATIVE (AFU_ORTHOLOGUE AFUA_3G02880)-RELATED"/>
    <property type="match status" value="1"/>
</dbReference>
<keyword evidence="4" id="KW-0378">Hydrolase</keyword>
<dbReference type="GO" id="GO:0016798">
    <property type="term" value="F:hydrolase activity, acting on glycosyl bonds"/>
    <property type="evidence" value="ECO:0007669"/>
    <property type="project" value="UniProtKB-KW"/>
</dbReference>
<dbReference type="Proteomes" id="UP000799772">
    <property type="component" value="Unassembled WGS sequence"/>
</dbReference>
<dbReference type="InterPro" id="IPR012341">
    <property type="entry name" value="6hp_glycosidase-like_sf"/>
</dbReference>
<feature type="chain" id="PRO_5040374335" evidence="1">
    <location>
        <begin position="23"/>
        <end position="665"/>
    </location>
</feature>
<comment type="caution">
    <text evidence="4">The sequence shown here is derived from an EMBL/GenBank/DDBJ whole genome shotgun (WGS) entry which is preliminary data.</text>
</comment>
<reference evidence="4" key="1">
    <citation type="journal article" date="2020" name="Stud. Mycol.">
        <title>101 Dothideomycetes genomes: a test case for predicting lifestyles and emergence of pathogens.</title>
        <authorList>
            <person name="Haridas S."/>
            <person name="Albert R."/>
            <person name="Binder M."/>
            <person name="Bloem J."/>
            <person name="Labutti K."/>
            <person name="Salamov A."/>
            <person name="Andreopoulos B."/>
            <person name="Baker S."/>
            <person name="Barry K."/>
            <person name="Bills G."/>
            <person name="Bluhm B."/>
            <person name="Cannon C."/>
            <person name="Castanera R."/>
            <person name="Culley D."/>
            <person name="Daum C."/>
            <person name="Ezra D."/>
            <person name="Gonzalez J."/>
            <person name="Henrissat B."/>
            <person name="Kuo A."/>
            <person name="Liang C."/>
            <person name="Lipzen A."/>
            <person name="Lutzoni F."/>
            <person name="Magnuson J."/>
            <person name="Mondo S."/>
            <person name="Nolan M."/>
            <person name="Ohm R."/>
            <person name="Pangilinan J."/>
            <person name="Park H.-J."/>
            <person name="Ramirez L."/>
            <person name="Alfaro M."/>
            <person name="Sun H."/>
            <person name="Tritt A."/>
            <person name="Yoshinaga Y."/>
            <person name="Zwiers L.-H."/>
            <person name="Turgeon B."/>
            <person name="Goodwin S."/>
            <person name="Spatafora J."/>
            <person name="Crous P."/>
            <person name="Grigoriev I."/>
        </authorList>
    </citation>
    <scope>NUCLEOTIDE SEQUENCE</scope>
    <source>
        <strain evidence="4">CBS 133067</strain>
    </source>
</reference>
<dbReference type="Pfam" id="PF17389">
    <property type="entry name" value="Bac_rhamnosid6H"/>
    <property type="match status" value="1"/>
</dbReference>
<evidence type="ECO:0000259" key="2">
    <source>
        <dbReference type="Pfam" id="PF17389"/>
    </source>
</evidence>
<feature type="domain" description="Alpha-L-rhamnosidase six-hairpin glycosidase" evidence="2">
    <location>
        <begin position="235"/>
        <end position="465"/>
    </location>
</feature>
<dbReference type="Gene3D" id="2.60.420.10">
    <property type="entry name" value="Maltose phosphorylase, domain 3"/>
    <property type="match status" value="1"/>
</dbReference>
<name>A0A9P4IR78_9PEZI</name>
<keyword evidence="4" id="KW-0326">Glycosidase</keyword>
<dbReference type="AlphaFoldDB" id="A0A9P4IR78"/>
<dbReference type="Pfam" id="PF17390">
    <property type="entry name" value="Bac_rhamnosid_C"/>
    <property type="match status" value="1"/>
</dbReference>
<dbReference type="OrthoDB" id="10036721at2759"/>
<keyword evidence="1" id="KW-0732">Signal</keyword>
<sequence length="665" mass="72098">MIFRYPCPIFFLSLFFVRRGWASSQPWEQYVYSPKFRSVAPASVKSISGDAVILSDEDGYVLSMNSGSQVSLDFGVEVGGLISFSYNSTVSGGTQVSLAYAESPSFVRSISDDTGPLPNMDYDRALNVTFAERSGSYTVPRANFRGGFRFLTINALQDVMLSNITCEIGFLPAQGDLRDYQGYFYTPNDKLLNRIWYAGAYTVQTNIAPQNTGRFLPQVKPGWAYNASLGVSTPILIDGAKRDRAVWPGDIGMSGLTGFLAHGDIGLTAVRNALDTLFYYQNSTGQFPFAGPDTASFHSGSQSNTYHAWTLISIYYYAIHSGDEAWLNSKWENIKLAVDLITAALHGDDLGLHNQTQPNDWARQGGGGYNSALNALDYQALTSIASLGAEVWPRNSTRTKQASAWSAAAERLKASFNSILWDSSSGLYRDNQTTSLHPQDGNALALLFNLTTSAAQASSLSRSLLRNWNSIGPITPELPDTISPFISGLEVLAHLTVGEASRALELVRRTWGYLLDSPLMTGSTLAEGITANGSLYYRSTAGYAYDASYTSLSHGWSSAPTSGLTNKVLGLEMTGWKTWRFAPLAGDLSEARGGFRTGFGKFDGGWKITNGKATSVEAWIDIPQATSGEVVLPWKCTSATMNGRAWSGTKVTGGGRKTFVGHGCM</sequence>
<keyword evidence="5" id="KW-1185">Reference proteome</keyword>
<dbReference type="InterPro" id="IPR008928">
    <property type="entry name" value="6-hairpin_glycosidase_sf"/>
</dbReference>
<evidence type="ECO:0000313" key="5">
    <source>
        <dbReference type="Proteomes" id="UP000799772"/>
    </source>
</evidence>
<proteinExistence type="predicted"/>
<dbReference type="SUPFAM" id="SSF48208">
    <property type="entry name" value="Six-hairpin glycosidases"/>
    <property type="match status" value="1"/>
</dbReference>
<dbReference type="EMBL" id="ML978122">
    <property type="protein sequence ID" value="KAF2102781.1"/>
    <property type="molecule type" value="Genomic_DNA"/>
</dbReference>
<feature type="signal peptide" evidence="1">
    <location>
        <begin position="1"/>
        <end position="22"/>
    </location>
</feature>
<gene>
    <name evidence="4" type="ORF">NA57DRAFT_32192</name>
</gene>
<evidence type="ECO:0000259" key="3">
    <source>
        <dbReference type="Pfam" id="PF17390"/>
    </source>
</evidence>
<dbReference type="GO" id="GO:0005975">
    <property type="term" value="P:carbohydrate metabolic process"/>
    <property type="evidence" value="ECO:0007669"/>
    <property type="project" value="InterPro"/>
</dbReference>
<feature type="domain" description="Alpha-L-rhamnosidase C-terminal" evidence="3">
    <location>
        <begin position="574"/>
        <end position="635"/>
    </location>
</feature>
<evidence type="ECO:0000256" key="1">
    <source>
        <dbReference type="SAM" id="SignalP"/>
    </source>
</evidence>
<evidence type="ECO:0000313" key="4">
    <source>
        <dbReference type="EMBL" id="KAF2102781.1"/>
    </source>
</evidence>
<dbReference type="InterPro" id="IPR035398">
    <property type="entry name" value="Bac_rhamnosid_C"/>
</dbReference>
<dbReference type="Gene3D" id="1.50.10.10">
    <property type="match status" value="1"/>
</dbReference>